<feature type="transmembrane region" description="Helical" evidence="6">
    <location>
        <begin position="49"/>
        <end position="69"/>
    </location>
</feature>
<feature type="transmembrane region" description="Helical" evidence="6">
    <location>
        <begin position="249"/>
        <end position="268"/>
    </location>
</feature>
<evidence type="ECO:0000256" key="1">
    <source>
        <dbReference type="ARBA" id="ARBA00004651"/>
    </source>
</evidence>
<gene>
    <name evidence="7" type="ORF">BAA01_08860</name>
</gene>
<keyword evidence="3 6" id="KW-0812">Transmembrane</keyword>
<feature type="transmembrane region" description="Helical" evidence="6">
    <location>
        <begin position="90"/>
        <end position="113"/>
    </location>
</feature>
<comment type="caution">
    <text evidence="7">The sequence shown here is derived from an EMBL/GenBank/DDBJ whole genome shotgun (WGS) entry which is preliminary data.</text>
</comment>
<feature type="transmembrane region" description="Helical" evidence="6">
    <location>
        <begin position="325"/>
        <end position="350"/>
    </location>
</feature>
<feature type="transmembrane region" description="Helical" evidence="6">
    <location>
        <begin position="119"/>
        <end position="138"/>
    </location>
</feature>
<dbReference type="CDD" id="cd13124">
    <property type="entry name" value="MATE_SpoVB_like"/>
    <property type="match status" value="1"/>
</dbReference>
<dbReference type="PANTHER" id="PTHR30250:SF24">
    <property type="entry name" value="STAGE V SPORULATION PROTEIN B"/>
    <property type="match status" value="1"/>
</dbReference>
<feature type="transmembrane region" description="Helical" evidence="6">
    <location>
        <begin position="387"/>
        <end position="406"/>
    </location>
</feature>
<feature type="transmembrane region" description="Helical" evidence="6">
    <location>
        <begin position="478"/>
        <end position="499"/>
    </location>
</feature>
<dbReference type="PIRSF" id="PIRSF038958">
    <property type="entry name" value="PG_synth_SpoVB"/>
    <property type="match status" value="1"/>
</dbReference>
<dbReference type="PANTHER" id="PTHR30250">
    <property type="entry name" value="PST FAMILY PREDICTED COLANIC ACID TRANSPORTER"/>
    <property type="match status" value="1"/>
</dbReference>
<organism evidence="7 8">
    <name type="scientific">Bacillus thermozeamaize</name>
    <dbReference type="NCBI Taxonomy" id="230954"/>
    <lineage>
        <taxon>Bacteria</taxon>
        <taxon>Bacillati</taxon>
        <taxon>Bacillota</taxon>
        <taxon>Bacilli</taxon>
        <taxon>Bacillales</taxon>
        <taxon>Bacillaceae</taxon>
        <taxon>Bacillus</taxon>
    </lineage>
</organism>
<dbReference type="InterPro" id="IPR002797">
    <property type="entry name" value="Polysacc_synth"/>
</dbReference>
<dbReference type="AlphaFoldDB" id="A0A1Y3PIG1"/>
<feature type="transmembrane region" description="Helical" evidence="6">
    <location>
        <begin position="150"/>
        <end position="171"/>
    </location>
</feature>
<evidence type="ECO:0000256" key="6">
    <source>
        <dbReference type="SAM" id="Phobius"/>
    </source>
</evidence>
<feature type="transmembrane region" description="Helical" evidence="6">
    <location>
        <begin position="356"/>
        <end position="375"/>
    </location>
</feature>
<reference evidence="8" key="1">
    <citation type="submission" date="2016-06" db="EMBL/GenBank/DDBJ databases">
        <authorList>
            <person name="Nascimento L."/>
            <person name="Pereira R.V."/>
            <person name="Martins L.F."/>
            <person name="Quaggio R.B."/>
            <person name="Silva A.M."/>
            <person name="Setubal J.C."/>
        </authorList>
    </citation>
    <scope>NUCLEOTIDE SEQUENCE [LARGE SCALE GENOMIC DNA]</scope>
</reference>
<proteinExistence type="predicted"/>
<keyword evidence="2" id="KW-1003">Cell membrane</keyword>
<evidence type="ECO:0000313" key="8">
    <source>
        <dbReference type="Proteomes" id="UP000196475"/>
    </source>
</evidence>
<comment type="subcellular location">
    <subcellularLocation>
        <location evidence="1">Cell membrane</location>
        <topology evidence="1">Multi-pass membrane protein</topology>
    </subcellularLocation>
</comment>
<dbReference type="InterPro" id="IPR050833">
    <property type="entry name" value="Poly_Biosynth_Transport"/>
</dbReference>
<evidence type="ECO:0000256" key="4">
    <source>
        <dbReference type="ARBA" id="ARBA00022989"/>
    </source>
</evidence>
<keyword evidence="4 6" id="KW-1133">Transmembrane helix</keyword>
<feature type="transmembrane region" description="Helical" evidence="6">
    <location>
        <begin position="412"/>
        <end position="436"/>
    </location>
</feature>
<protein>
    <submittedName>
        <fullName evidence="7">Stage V sporulation protein B</fullName>
    </submittedName>
</protein>
<dbReference type="InterPro" id="IPR024923">
    <property type="entry name" value="PG_synth_SpoVB"/>
</dbReference>
<evidence type="ECO:0000256" key="5">
    <source>
        <dbReference type="ARBA" id="ARBA00023136"/>
    </source>
</evidence>
<keyword evidence="5 6" id="KW-0472">Membrane</keyword>
<accession>A0A1Y3PIG1</accession>
<feature type="transmembrane region" description="Helical" evidence="6">
    <location>
        <begin position="448"/>
        <end position="466"/>
    </location>
</feature>
<dbReference type="Pfam" id="PF01943">
    <property type="entry name" value="Polysacc_synt"/>
    <property type="match status" value="1"/>
</dbReference>
<evidence type="ECO:0000256" key="2">
    <source>
        <dbReference type="ARBA" id="ARBA00022475"/>
    </source>
</evidence>
<dbReference type="Proteomes" id="UP000196475">
    <property type="component" value="Unassembled WGS sequence"/>
</dbReference>
<name>A0A1Y3PIG1_9BACI</name>
<feature type="transmembrane region" description="Helical" evidence="6">
    <location>
        <begin position="9"/>
        <end position="29"/>
    </location>
</feature>
<feature type="transmembrane region" description="Helical" evidence="6">
    <location>
        <begin position="177"/>
        <end position="202"/>
    </location>
</feature>
<dbReference type="InterPro" id="IPR014249">
    <property type="entry name" value="Spore_V_B"/>
</dbReference>
<dbReference type="EMBL" id="LZRT01000079">
    <property type="protein sequence ID" value="OUM87175.1"/>
    <property type="molecule type" value="Genomic_DNA"/>
</dbReference>
<dbReference type="NCBIfam" id="TIGR02900">
    <property type="entry name" value="spore_V_B"/>
    <property type="match status" value="1"/>
</dbReference>
<evidence type="ECO:0000313" key="7">
    <source>
        <dbReference type="EMBL" id="OUM87175.1"/>
    </source>
</evidence>
<sequence>MRQTFLKGTLIILIASFITRVLGFVYRILLSRIIGAEGMGLYQMAYPTMTVAITLVTAGFPVAIAKLVAEAEARGDQARIGFIMRRSFSIILGLSLFGLLLMFLGASWLAQLLNDPRSYIVILAMIPVLPIVGISSIYRGYFQGRQNMIPSAASVIIEQLARIALSIWIAWHLLPYGIAYATAGAMLGMVGGELCGLCILLWQYHASRASAKATRVPPLAPAEKAATLSGLLRLSTPITASRMVGTVSYFFEPILVAQSLAIAGFAYTQATRMYGELAGMAIPLLLFPTVLTYALSVSLVPAVSELAAFHKVERIRQRVHQSMRLALVVGTPFSLLLTILAEPICAWLYGEPEIGKILQMMAPFSLFLYYQGPLNATLQGLGQARPAMINSFIGAALKLVAILLLATQPALGITGVAVAIVLSFASVTILHLLSVTRRVGWVIQGTDFLKVGLGCAVMGFFLYALYPLTDHLSPLPQLVLLLALSLASYLICLVMTGMIGREDLYRLPWVGPLLSRWM</sequence>
<feature type="transmembrane region" description="Helical" evidence="6">
    <location>
        <begin position="280"/>
        <end position="304"/>
    </location>
</feature>
<evidence type="ECO:0000256" key="3">
    <source>
        <dbReference type="ARBA" id="ARBA00022692"/>
    </source>
</evidence>
<dbReference type="GO" id="GO:0005886">
    <property type="term" value="C:plasma membrane"/>
    <property type="evidence" value="ECO:0007669"/>
    <property type="project" value="UniProtKB-SubCell"/>
</dbReference>